<keyword evidence="3" id="KW-1185">Reference proteome</keyword>
<dbReference type="AlphaFoldDB" id="A0A0A1T942"/>
<dbReference type="SUPFAM" id="SSF53474">
    <property type="entry name" value="alpha/beta-Hydrolases"/>
    <property type="match status" value="1"/>
</dbReference>
<gene>
    <name evidence="2" type="ORF">VHEMI02845</name>
</gene>
<dbReference type="EMBL" id="CDHN01000001">
    <property type="protein sequence ID" value="CEJ82797.1"/>
    <property type="molecule type" value="Genomic_DNA"/>
</dbReference>
<proteinExistence type="predicted"/>
<dbReference type="PANTHER" id="PTHR17630:SF87">
    <property type="entry name" value="DIENELACTONE HYDROLASE DOMAIN-CONTAINING PROTEIN"/>
    <property type="match status" value="1"/>
</dbReference>
<dbReference type="STRING" id="1531966.A0A0A1T942"/>
<dbReference type="InterPro" id="IPR002925">
    <property type="entry name" value="Dienelactn_hydro"/>
</dbReference>
<feature type="domain" description="Dienelactone hydrolase" evidence="1">
    <location>
        <begin position="95"/>
        <end position="347"/>
    </location>
</feature>
<organism evidence="2 3">
    <name type="scientific">[Torrubiella] hemipterigena</name>
    <dbReference type="NCBI Taxonomy" id="1531966"/>
    <lineage>
        <taxon>Eukaryota</taxon>
        <taxon>Fungi</taxon>
        <taxon>Dikarya</taxon>
        <taxon>Ascomycota</taxon>
        <taxon>Pezizomycotina</taxon>
        <taxon>Sordariomycetes</taxon>
        <taxon>Hypocreomycetidae</taxon>
        <taxon>Hypocreales</taxon>
        <taxon>Clavicipitaceae</taxon>
        <taxon>Clavicipitaceae incertae sedis</taxon>
        <taxon>'Torrubiella' clade</taxon>
    </lineage>
</organism>
<dbReference type="HOGENOM" id="CLU_054590_2_3_1"/>
<reference evidence="2 3" key="1">
    <citation type="journal article" date="2015" name="Genome Announc.">
        <title>Draft Genome Sequence and Gene Annotation of the Entomopathogenic Fungus Verticillium hemipterigenum.</title>
        <authorList>
            <person name="Horn F."/>
            <person name="Habel A."/>
            <person name="Scharf D.H."/>
            <person name="Dworschak J."/>
            <person name="Brakhage A.A."/>
            <person name="Guthke R."/>
            <person name="Hertweck C."/>
            <person name="Linde J."/>
        </authorList>
    </citation>
    <scope>NUCLEOTIDE SEQUENCE [LARGE SCALE GENOMIC DNA]</scope>
</reference>
<dbReference type="Pfam" id="PF01738">
    <property type="entry name" value="DLH"/>
    <property type="match status" value="1"/>
</dbReference>
<evidence type="ECO:0000313" key="2">
    <source>
        <dbReference type="EMBL" id="CEJ82797.1"/>
    </source>
</evidence>
<accession>A0A0A1T942</accession>
<dbReference type="InterPro" id="IPR029058">
    <property type="entry name" value="AB_hydrolase_fold"/>
</dbReference>
<name>A0A0A1T942_9HYPO</name>
<sequence length="348" mass="38518">MRPYHSSSKRNIYHHQQVTHRSITETQSHSIKTPFYFPIHALQTSNSTASSPALTRSSYNLFFPSPFTMSCTECIKGSIHAGLPQGKEEIIHGLNTYVVGNRVNPKAIVVVYSDIFGLPLPNNKLLADAYARSGEYLVYLPDFFEGDPVALKVADTLIPVDASKQSSLSKYTGMLAMAPAFIMWMSRHKEAPTNKTCMDFLAKLRRDTPAERKIGMVGFCWGGRYAIRAGQESNMIEVNGTKKPLVDVVVAMHPSNLVMPQDVDAPVVPMSIGWGFEDVGVKIELNGKMEGIHAQAKAGGRQLPEIEHVVYKPGRHGFAVRGNPDDPAERKILEDSEKQIIAFLAKHL</sequence>
<dbReference type="Proteomes" id="UP000039046">
    <property type="component" value="Unassembled WGS sequence"/>
</dbReference>
<evidence type="ECO:0000259" key="1">
    <source>
        <dbReference type="Pfam" id="PF01738"/>
    </source>
</evidence>
<evidence type="ECO:0000313" key="3">
    <source>
        <dbReference type="Proteomes" id="UP000039046"/>
    </source>
</evidence>
<dbReference type="OrthoDB" id="17560at2759"/>
<dbReference type="Gene3D" id="3.40.50.1820">
    <property type="entry name" value="alpha/beta hydrolase"/>
    <property type="match status" value="1"/>
</dbReference>
<dbReference type="GO" id="GO:0016787">
    <property type="term" value="F:hydrolase activity"/>
    <property type="evidence" value="ECO:0007669"/>
    <property type="project" value="InterPro"/>
</dbReference>
<dbReference type="PANTHER" id="PTHR17630">
    <property type="entry name" value="DIENELACTONE HYDROLASE"/>
    <property type="match status" value="1"/>
</dbReference>
<protein>
    <recommendedName>
        <fullName evidence="1">Dienelactone hydrolase domain-containing protein</fullName>
    </recommendedName>
</protein>